<evidence type="ECO:0000313" key="3">
    <source>
        <dbReference type="Proteomes" id="UP000076962"/>
    </source>
</evidence>
<dbReference type="AlphaFoldDB" id="A0A176RVM1"/>
<comment type="caution">
    <text evidence="2">The sequence shown here is derived from an EMBL/GenBank/DDBJ whole genome shotgun (WGS) entry which is preliminary data.</text>
</comment>
<dbReference type="GO" id="GO:0016783">
    <property type="term" value="F:sulfurtransferase activity"/>
    <property type="evidence" value="ECO:0007669"/>
    <property type="project" value="InterPro"/>
</dbReference>
<evidence type="ECO:0000313" key="2">
    <source>
        <dbReference type="EMBL" id="OAD19800.1"/>
    </source>
</evidence>
<name>A0A176RVM1_9GAMM</name>
<dbReference type="SUPFAM" id="SSF52402">
    <property type="entry name" value="Adenine nucleotide alpha hydrolases-like"/>
    <property type="match status" value="1"/>
</dbReference>
<evidence type="ECO:0000256" key="1">
    <source>
        <dbReference type="PIRSR" id="PIRSR006661-1"/>
    </source>
</evidence>
<organism evidence="2 3">
    <name type="scientific">Candidatus Thiomargarita nelsonii</name>
    <dbReference type="NCBI Taxonomy" id="1003181"/>
    <lineage>
        <taxon>Bacteria</taxon>
        <taxon>Pseudomonadati</taxon>
        <taxon>Pseudomonadota</taxon>
        <taxon>Gammaproteobacteria</taxon>
        <taxon>Thiotrichales</taxon>
        <taxon>Thiotrichaceae</taxon>
        <taxon>Thiomargarita</taxon>
    </lineage>
</organism>
<dbReference type="PIRSF" id="PIRSF006661">
    <property type="entry name" value="PP-lp_UCP006661"/>
    <property type="match status" value="1"/>
</dbReference>
<dbReference type="PANTHER" id="PTHR43169">
    <property type="entry name" value="EXSB FAMILY PROTEIN"/>
    <property type="match status" value="1"/>
</dbReference>
<dbReference type="PANTHER" id="PTHR43169:SF2">
    <property type="entry name" value="NAD_GMP SYNTHASE DOMAIN-CONTAINING PROTEIN"/>
    <property type="match status" value="1"/>
</dbReference>
<proteinExistence type="predicted"/>
<dbReference type="EMBL" id="LUTY01002660">
    <property type="protein sequence ID" value="OAD19800.1"/>
    <property type="molecule type" value="Genomic_DNA"/>
</dbReference>
<dbReference type="PATRIC" id="fig|1003181.4.peg.5945"/>
<protein>
    <submittedName>
        <fullName evidence="2">PP-loop domain protein</fullName>
    </submittedName>
</protein>
<reference evidence="2 3" key="1">
    <citation type="submission" date="2016-05" db="EMBL/GenBank/DDBJ databases">
        <title>Single-cell genome of chain-forming Candidatus Thiomargarita nelsonii and comparison to other large sulfur-oxidizing bacteria.</title>
        <authorList>
            <person name="Winkel M."/>
            <person name="Salman V."/>
            <person name="Woyke T."/>
            <person name="Schulz-Vogt H."/>
            <person name="Richter M."/>
            <person name="Flood B."/>
            <person name="Bailey J."/>
            <person name="Amann R."/>
            <person name="Mussmann M."/>
        </authorList>
    </citation>
    <scope>NUCLEOTIDE SEQUENCE [LARGE SCALE GENOMIC DNA]</scope>
    <source>
        <strain evidence="2 3">THI036</strain>
    </source>
</reference>
<keyword evidence="3" id="KW-1185">Reference proteome</keyword>
<dbReference type="Gene3D" id="3.40.50.620">
    <property type="entry name" value="HUPs"/>
    <property type="match status" value="1"/>
</dbReference>
<gene>
    <name evidence="2" type="ORF">THIOM_004540</name>
</gene>
<feature type="active site" description="Nucleophile and sulfur donor" evidence="1">
    <location>
        <position position="169"/>
    </location>
</feature>
<dbReference type="InterPro" id="IPR005232">
    <property type="entry name" value="LarE"/>
</dbReference>
<dbReference type="InterPro" id="IPR052188">
    <property type="entry name" value="Ni-pincer_cofactor_biosynth"/>
</dbReference>
<accession>A0A176RVM1</accession>
<sequence length="260" mass="29528">MKLILEQFEKSYSKYNQLLIAVSGGVDSMTLGYVAHKIFSQTKIYHAISPAVPDDATHRVKAYADKHAWNLVLINAGEFDDVTYVNNPVNRCFYCKTNLYKAISEKEKGVICSGANLDDLSDYRPGLDAAKLFHVEHPWITLGVNKEQIRHLANYFGLSDIEDLPASPCLSSRVETGIRIFPETLSLISQCESAIKTMIEVHTVRCRVQKEKITIELDKRTLEKLKEIERKNIKSLANNLFGDNCSIFIDYYKRGSAFLR</sequence>
<dbReference type="Proteomes" id="UP000076962">
    <property type="component" value="Unassembled WGS sequence"/>
</dbReference>
<dbReference type="InterPro" id="IPR014729">
    <property type="entry name" value="Rossmann-like_a/b/a_fold"/>
</dbReference>